<evidence type="ECO:0000313" key="2">
    <source>
        <dbReference type="EMBL" id="TWH10491.1"/>
    </source>
</evidence>
<gene>
    <name evidence="2" type="ORF">L613_002400000070</name>
</gene>
<dbReference type="EMBL" id="VLJS01000052">
    <property type="protein sequence ID" value="TWH10491.1"/>
    <property type="molecule type" value="Genomic_DNA"/>
</dbReference>
<evidence type="ECO:0008006" key="4">
    <source>
        <dbReference type="Google" id="ProtNLM"/>
    </source>
</evidence>
<dbReference type="OrthoDB" id="6028482at2"/>
<dbReference type="RefSeq" id="WP_019398696.1">
    <property type="nucleotide sequence ID" value="NZ_VLJS01000052.1"/>
</dbReference>
<evidence type="ECO:0000256" key="1">
    <source>
        <dbReference type="SAM" id="SignalP"/>
    </source>
</evidence>
<protein>
    <recommendedName>
        <fullName evidence="4">Lipoprotein</fullName>
    </recommendedName>
</protein>
<proteinExistence type="predicted"/>
<accession>A0A562DLF3</accession>
<dbReference type="Proteomes" id="UP000321583">
    <property type="component" value="Unassembled WGS sequence"/>
</dbReference>
<evidence type="ECO:0000313" key="3">
    <source>
        <dbReference type="Proteomes" id="UP000321583"/>
    </source>
</evidence>
<sequence length="93" mass="10126">MKVLRVCLVLSLPVLCACAGRQARDAAAALPEPPPKPDEVIIVRSDDPLDYRFHMEQEGRRMNADEFDAWMKSRGVRIATGKPGQAPVPAGGN</sequence>
<feature type="signal peptide" evidence="1">
    <location>
        <begin position="1"/>
        <end position="19"/>
    </location>
</feature>
<name>A0A562DLF3_9GAMM</name>
<organism evidence="2 3">
    <name type="scientific">Pseudoxanthomonas taiwanensis J19</name>
    <dbReference type="NCBI Taxonomy" id="935569"/>
    <lineage>
        <taxon>Bacteria</taxon>
        <taxon>Pseudomonadati</taxon>
        <taxon>Pseudomonadota</taxon>
        <taxon>Gammaproteobacteria</taxon>
        <taxon>Lysobacterales</taxon>
        <taxon>Lysobacteraceae</taxon>
        <taxon>Pseudoxanthomonas</taxon>
    </lineage>
</organism>
<keyword evidence="3" id="KW-1185">Reference proteome</keyword>
<keyword evidence="1" id="KW-0732">Signal</keyword>
<reference evidence="2 3" key="1">
    <citation type="submission" date="2019-07" db="EMBL/GenBank/DDBJ databases">
        <title>Genome sequencing of lignin-degrading bacterial isolates.</title>
        <authorList>
            <person name="Gladden J."/>
        </authorList>
    </citation>
    <scope>NUCLEOTIDE SEQUENCE [LARGE SCALE GENOMIC DNA]</scope>
    <source>
        <strain evidence="2 3">J19</strain>
    </source>
</reference>
<feature type="chain" id="PRO_5021971000" description="Lipoprotein" evidence="1">
    <location>
        <begin position="20"/>
        <end position="93"/>
    </location>
</feature>
<dbReference type="PROSITE" id="PS51257">
    <property type="entry name" value="PROKAR_LIPOPROTEIN"/>
    <property type="match status" value="1"/>
</dbReference>
<dbReference type="AlphaFoldDB" id="A0A562DLF3"/>
<comment type="caution">
    <text evidence="2">The sequence shown here is derived from an EMBL/GenBank/DDBJ whole genome shotgun (WGS) entry which is preliminary data.</text>
</comment>